<dbReference type="EMBL" id="JAFFZE010000019">
    <property type="protein sequence ID" value="MCT2586454.1"/>
    <property type="molecule type" value="Genomic_DNA"/>
</dbReference>
<sequence length="73" mass="8425">MSECDKWIWQLSRYDERLHAFARSDRPASFVEAACTHSVPYNRLTRTHAGPRCLACLLIVGDHLATHHHRVGR</sequence>
<proteinExistence type="predicted"/>
<dbReference type="RefSeq" id="WP_260194286.1">
    <property type="nucleotide sequence ID" value="NZ_JAFFZE010000019.1"/>
</dbReference>
<accession>A0ABT2JEZ9</accession>
<keyword evidence="2" id="KW-1185">Reference proteome</keyword>
<evidence type="ECO:0000313" key="1">
    <source>
        <dbReference type="EMBL" id="MCT2586454.1"/>
    </source>
</evidence>
<evidence type="ECO:0000313" key="2">
    <source>
        <dbReference type="Proteomes" id="UP001156441"/>
    </source>
</evidence>
<name>A0ABT2JEZ9_9PSEU</name>
<gene>
    <name evidence="1" type="ORF">JT362_25350</name>
</gene>
<organism evidence="1 2">
    <name type="scientific">Actinophytocola gossypii</name>
    <dbReference type="NCBI Taxonomy" id="2812003"/>
    <lineage>
        <taxon>Bacteria</taxon>
        <taxon>Bacillati</taxon>
        <taxon>Actinomycetota</taxon>
        <taxon>Actinomycetes</taxon>
        <taxon>Pseudonocardiales</taxon>
        <taxon>Pseudonocardiaceae</taxon>
    </lineage>
</organism>
<dbReference type="Proteomes" id="UP001156441">
    <property type="component" value="Unassembled WGS sequence"/>
</dbReference>
<comment type="caution">
    <text evidence="1">The sequence shown here is derived from an EMBL/GenBank/DDBJ whole genome shotgun (WGS) entry which is preliminary data.</text>
</comment>
<reference evidence="1 2" key="1">
    <citation type="submission" date="2021-02" db="EMBL/GenBank/DDBJ databases">
        <title>Actinophytocola xerophila sp. nov., isolated from soil of cotton cropping field.</title>
        <authorList>
            <person name="Huang R."/>
            <person name="Chen X."/>
            <person name="Ge X."/>
            <person name="Liu W."/>
        </authorList>
    </citation>
    <scope>NUCLEOTIDE SEQUENCE [LARGE SCALE GENOMIC DNA]</scope>
    <source>
        <strain evidence="1 2">S1-96</strain>
    </source>
</reference>
<protein>
    <submittedName>
        <fullName evidence="1">Uncharacterized protein</fullName>
    </submittedName>
</protein>